<evidence type="ECO:0000256" key="3">
    <source>
        <dbReference type="ARBA" id="ARBA00022833"/>
    </source>
</evidence>
<sequence length="629" mass="71566">MPLPANPSSGSTPDYSRYIAQAYSRFPSAIRAVDQLRKLGVPPLSFEVDRPDHRVETASQIIFALCAHTKNDAKSAFLQVQKHWQSAVYPWIALFLRSIILIRGRDSPTPSEMDILEQALLAIPGALAFPQDDVRSLKHVFPRLQPMIAQIWLILLEKDHVFTDSWSGFLLNFALCDRDLPVSKRLTWDPTLPLPYEIDASLGRALLGHLGARTQRLRKMDASRLDRFKTFLLVLTTGSRCFQKPNPIYLGENYNATLGLMARILKILLCKRNSLRTQPVDHEESFGVYGIVTGILSGLDELLLSSVRVQHVLDSGLIRTLYFGKECYAELDKRHGMSTSPRLRSAGVRVLNRISLFLVHPIVMRSLMRGIVYFPDVLAELSAQKGLDPAIVDAWVNLFRKAEELFKIRYTLKLRGLCNYLECPISNEGPTEEHLNTRYMRCLGCTLSIYCSLECRRADWKRGHKIECPTFAQTIRNGYPPVGPNDLWVFDALVKAYISLRAERFNAKIESLRSTMEVKTRNPVLHINFDQSHLPPTEDAEIMEMEDFASRLEAKDSRKGQFCDTLREAWYRTRSDQLVILAAFPVHYGQTSFPLDTVVPFPLRPNDVETDLYGWIREIDTSSGSGEHN</sequence>
<dbReference type="SUPFAM" id="SSF144232">
    <property type="entry name" value="HIT/MYND zinc finger-like"/>
    <property type="match status" value="1"/>
</dbReference>
<proteinExistence type="predicted"/>
<evidence type="ECO:0000313" key="7">
    <source>
        <dbReference type="Proteomes" id="UP001437256"/>
    </source>
</evidence>
<comment type="caution">
    <text evidence="6">The sequence shown here is derived from an EMBL/GenBank/DDBJ whole genome shotgun (WGS) entry which is preliminary data.</text>
</comment>
<keyword evidence="1" id="KW-0479">Metal-binding</keyword>
<dbReference type="InterPro" id="IPR002893">
    <property type="entry name" value="Znf_MYND"/>
</dbReference>
<evidence type="ECO:0000259" key="5">
    <source>
        <dbReference type="PROSITE" id="PS50865"/>
    </source>
</evidence>
<evidence type="ECO:0000256" key="4">
    <source>
        <dbReference type="PROSITE-ProRule" id="PRU00134"/>
    </source>
</evidence>
<organism evidence="6 7">
    <name type="scientific">Marasmius tenuissimus</name>
    <dbReference type="NCBI Taxonomy" id="585030"/>
    <lineage>
        <taxon>Eukaryota</taxon>
        <taxon>Fungi</taxon>
        <taxon>Dikarya</taxon>
        <taxon>Basidiomycota</taxon>
        <taxon>Agaricomycotina</taxon>
        <taxon>Agaricomycetes</taxon>
        <taxon>Agaricomycetidae</taxon>
        <taxon>Agaricales</taxon>
        <taxon>Marasmiineae</taxon>
        <taxon>Marasmiaceae</taxon>
        <taxon>Marasmius</taxon>
    </lineage>
</organism>
<gene>
    <name evidence="6" type="ORF">AAF712_012128</name>
</gene>
<reference evidence="6 7" key="1">
    <citation type="submission" date="2024-05" db="EMBL/GenBank/DDBJ databases">
        <title>A draft genome resource for the thread blight pathogen Marasmius tenuissimus strain MS-2.</title>
        <authorList>
            <person name="Yulfo-Soto G.E."/>
            <person name="Baruah I.K."/>
            <person name="Amoako-Attah I."/>
            <person name="Bukari Y."/>
            <person name="Meinhardt L.W."/>
            <person name="Bailey B.A."/>
            <person name="Cohen S.P."/>
        </authorList>
    </citation>
    <scope>NUCLEOTIDE SEQUENCE [LARGE SCALE GENOMIC DNA]</scope>
    <source>
        <strain evidence="6 7">MS-2</strain>
    </source>
</reference>
<keyword evidence="7" id="KW-1185">Reference proteome</keyword>
<accession>A0ABR2ZHC9</accession>
<dbReference type="EMBL" id="JBBXMP010000149">
    <property type="protein sequence ID" value="KAL0061065.1"/>
    <property type="molecule type" value="Genomic_DNA"/>
</dbReference>
<dbReference type="Gene3D" id="6.10.140.2220">
    <property type="match status" value="1"/>
</dbReference>
<feature type="domain" description="MYND-type" evidence="5">
    <location>
        <begin position="423"/>
        <end position="468"/>
    </location>
</feature>
<evidence type="ECO:0000256" key="1">
    <source>
        <dbReference type="ARBA" id="ARBA00022723"/>
    </source>
</evidence>
<dbReference type="Pfam" id="PF01753">
    <property type="entry name" value="zf-MYND"/>
    <property type="match status" value="1"/>
</dbReference>
<keyword evidence="2 4" id="KW-0863">Zinc-finger</keyword>
<name>A0ABR2ZHC9_9AGAR</name>
<evidence type="ECO:0000313" key="6">
    <source>
        <dbReference type="EMBL" id="KAL0061065.1"/>
    </source>
</evidence>
<dbReference type="Proteomes" id="UP001437256">
    <property type="component" value="Unassembled WGS sequence"/>
</dbReference>
<keyword evidence="3" id="KW-0862">Zinc</keyword>
<protein>
    <recommendedName>
        <fullName evidence="5">MYND-type domain-containing protein</fullName>
    </recommendedName>
</protein>
<evidence type="ECO:0000256" key="2">
    <source>
        <dbReference type="ARBA" id="ARBA00022771"/>
    </source>
</evidence>
<dbReference type="PROSITE" id="PS50865">
    <property type="entry name" value="ZF_MYND_2"/>
    <property type="match status" value="1"/>
</dbReference>